<keyword evidence="4" id="KW-0539">Nucleus</keyword>
<dbReference type="GO" id="GO:0005737">
    <property type="term" value="C:cytoplasm"/>
    <property type="evidence" value="ECO:0007669"/>
    <property type="project" value="UniProtKB-SubCell"/>
</dbReference>
<accession>A0A9R0TWQ1</accession>
<gene>
    <name evidence="5" type="ORF">TRITD_5Av1G199110</name>
</gene>
<dbReference type="AlphaFoldDB" id="A0A9R0TWQ1"/>
<name>A0A9R0TWQ1_TRITD</name>
<sequence length="365" mass="40811">MGVMFSCPADDYDPMEEGILAPADGGEPTMLRALGSGKLLIQGSLSFKRERQLDDSPGSLQLETEISIRTAGAGAEAEAPPPLAPRELARLSAGAESPRHDAAALRLQKVYKSFRTRRQLADCAVLVEQSWWKLLDFALLNRSSVSFFDIEKQETAVSKWSRARSRAAKVGKGLSKDDKAQKLALQHWLEAIDPRHRYGHNLHYYYDCWLHSESNQPFFYWLDVGEGKEINLEGKCSRSKLLSQCIKYLGPKEREDYEVVIEDSKLLYKKSRQIIDTSFGPRDAKWIFVLSTSKSLYVGQKKKGKFQHSSFLAGGATSAAGRLVAENGTLKLFGLTAVTTAPQRRTSRSSKASSWTTWLISLMLR</sequence>
<proteinExistence type="predicted"/>
<dbReference type="Gramene" id="TRITD5Av1G199110.3">
    <property type="protein sequence ID" value="TRITD5Av1G199110.3"/>
    <property type="gene ID" value="TRITD5Av1G199110"/>
</dbReference>
<dbReference type="InterPro" id="IPR044159">
    <property type="entry name" value="IQM"/>
</dbReference>
<evidence type="ECO:0000313" key="5">
    <source>
        <dbReference type="EMBL" id="VAI21510.1"/>
    </source>
</evidence>
<comment type="subcellular location">
    <subcellularLocation>
        <location evidence="2">Cytoplasm</location>
    </subcellularLocation>
    <subcellularLocation>
        <location evidence="1">Nucleus</location>
    </subcellularLocation>
</comment>
<evidence type="ECO:0000313" key="6">
    <source>
        <dbReference type="Proteomes" id="UP000324705"/>
    </source>
</evidence>
<organism evidence="5 6">
    <name type="scientific">Triticum turgidum subsp. durum</name>
    <name type="common">Durum wheat</name>
    <name type="synonym">Triticum durum</name>
    <dbReference type="NCBI Taxonomy" id="4567"/>
    <lineage>
        <taxon>Eukaryota</taxon>
        <taxon>Viridiplantae</taxon>
        <taxon>Streptophyta</taxon>
        <taxon>Embryophyta</taxon>
        <taxon>Tracheophyta</taxon>
        <taxon>Spermatophyta</taxon>
        <taxon>Magnoliopsida</taxon>
        <taxon>Liliopsida</taxon>
        <taxon>Poales</taxon>
        <taxon>Poaceae</taxon>
        <taxon>BOP clade</taxon>
        <taxon>Pooideae</taxon>
        <taxon>Triticodae</taxon>
        <taxon>Triticeae</taxon>
        <taxon>Triticinae</taxon>
        <taxon>Triticum</taxon>
    </lineage>
</organism>
<evidence type="ECO:0000256" key="1">
    <source>
        <dbReference type="ARBA" id="ARBA00004123"/>
    </source>
</evidence>
<reference evidence="5 6" key="1">
    <citation type="submission" date="2017-09" db="EMBL/GenBank/DDBJ databases">
        <authorList>
            <consortium name="International Durum Wheat Genome Sequencing Consortium (IDWGSC)"/>
            <person name="Milanesi L."/>
        </authorList>
    </citation>
    <scope>NUCLEOTIDE SEQUENCE [LARGE SCALE GENOMIC DNA]</scope>
    <source>
        <strain evidence="6">cv. Svevo</strain>
    </source>
</reference>
<evidence type="ECO:0000256" key="3">
    <source>
        <dbReference type="ARBA" id="ARBA00022490"/>
    </source>
</evidence>
<dbReference type="PANTHER" id="PTHR31250">
    <property type="entry name" value="IQ DOMAIN-CONTAINING PROTEIN IQM3"/>
    <property type="match status" value="1"/>
</dbReference>
<keyword evidence="6" id="KW-1185">Reference proteome</keyword>
<dbReference type="PANTHER" id="PTHR31250:SF14">
    <property type="entry name" value="IQ DOMAIN-CONTAINING PROTEIN IQM2"/>
    <property type="match status" value="1"/>
</dbReference>
<dbReference type="EMBL" id="LT934119">
    <property type="protein sequence ID" value="VAI21510.1"/>
    <property type="molecule type" value="Genomic_DNA"/>
</dbReference>
<dbReference type="GO" id="GO:0005634">
    <property type="term" value="C:nucleus"/>
    <property type="evidence" value="ECO:0007669"/>
    <property type="project" value="UniProtKB-SubCell"/>
</dbReference>
<dbReference type="Proteomes" id="UP000324705">
    <property type="component" value="Chromosome 5A"/>
</dbReference>
<protein>
    <submittedName>
        <fullName evidence="5">Uncharacterized protein</fullName>
    </submittedName>
</protein>
<evidence type="ECO:0000256" key="2">
    <source>
        <dbReference type="ARBA" id="ARBA00004496"/>
    </source>
</evidence>
<evidence type="ECO:0000256" key="4">
    <source>
        <dbReference type="ARBA" id="ARBA00023242"/>
    </source>
</evidence>
<keyword evidence="3" id="KW-0963">Cytoplasm</keyword>